<feature type="binding site" evidence="6">
    <location>
        <position position="306"/>
    </location>
    <ligand>
        <name>Mn(2+)</name>
        <dbReference type="ChEBI" id="CHEBI:29035"/>
    </ligand>
</feature>
<dbReference type="Pfam" id="PF02610">
    <property type="entry name" value="AraA_N"/>
    <property type="match status" value="1"/>
</dbReference>
<keyword evidence="2 6" id="KW-0054">Arabinose catabolism</keyword>
<dbReference type="EC" id="5.3.1.4" evidence="6"/>
<dbReference type="InterPro" id="IPR009015">
    <property type="entry name" value="Fucose_isomerase_N/cen_sf"/>
</dbReference>
<keyword evidence="1 6" id="KW-0479">Metal-binding</keyword>
<keyword evidence="3 6" id="KW-0464">Manganese</keyword>
<dbReference type="PIRSF" id="PIRSF001478">
    <property type="entry name" value="L-ara_isomerase"/>
    <property type="match status" value="1"/>
</dbReference>
<evidence type="ECO:0000259" key="9">
    <source>
        <dbReference type="Pfam" id="PF24856"/>
    </source>
</evidence>
<evidence type="ECO:0000256" key="6">
    <source>
        <dbReference type="HAMAP-Rule" id="MF_00519"/>
    </source>
</evidence>
<feature type="binding site" evidence="6">
    <location>
        <position position="348"/>
    </location>
    <ligand>
        <name>Mn(2+)</name>
        <dbReference type="ChEBI" id="CHEBI:29035"/>
    </ligand>
</feature>
<evidence type="ECO:0000256" key="4">
    <source>
        <dbReference type="ARBA" id="ARBA00023235"/>
    </source>
</evidence>
<dbReference type="GO" id="GO:0008733">
    <property type="term" value="F:L-arabinose isomerase activity"/>
    <property type="evidence" value="ECO:0007669"/>
    <property type="project" value="UniProtKB-EC"/>
</dbReference>
<dbReference type="EMBL" id="JBHMAG010000015">
    <property type="protein sequence ID" value="MFB9754378.1"/>
    <property type="molecule type" value="Genomic_DNA"/>
</dbReference>
<keyword evidence="5 6" id="KW-0119">Carbohydrate metabolism</keyword>
<dbReference type="Gene3D" id="3.40.50.10940">
    <property type="match status" value="1"/>
</dbReference>
<comment type="pathway">
    <text evidence="6">Carbohydrate degradation; L-arabinose degradation via L-ribulose; D-xylulose 5-phosphate from L-arabinose (bacterial route): step 1/3.</text>
</comment>
<dbReference type="InterPro" id="IPR024664">
    <property type="entry name" value="Ara_Isoase_C"/>
</dbReference>
<feature type="domain" description="L-arabinose isomerase central" evidence="9">
    <location>
        <begin position="177"/>
        <end position="323"/>
    </location>
</feature>
<comment type="caution">
    <text evidence="10">The sequence shown here is derived from an EMBL/GenBank/DDBJ whole genome shotgun (WGS) entry which is preliminary data.</text>
</comment>
<comment type="function">
    <text evidence="6">Catalyzes the conversion of L-arabinose to L-ribulose.</text>
</comment>
<dbReference type="InterPro" id="IPR004216">
    <property type="entry name" value="Fuc/Ara_isomerase_C"/>
</dbReference>
<feature type="domain" description="L-arabinose isomerase N-terminal" evidence="7">
    <location>
        <begin position="7"/>
        <end position="173"/>
    </location>
</feature>
<reference evidence="10 11" key="1">
    <citation type="submission" date="2024-09" db="EMBL/GenBank/DDBJ databases">
        <authorList>
            <person name="Sun Q."/>
            <person name="Mori K."/>
        </authorList>
    </citation>
    <scope>NUCLEOTIDE SEQUENCE [LARGE SCALE GENOMIC DNA]</scope>
    <source>
        <strain evidence="10 11">JCM 12520</strain>
    </source>
</reference>
<dbReference type="SUPFAM" id="SSF53743">
    <property type="entry name" value="FucI/AraA N-terminal and middle domains"/>
    <property type="match status" value="1"/>
</dbReference>
<name>A0ABV5W1J5_9BACL</name>
<accession>A0ABV5W1J5</accession>
<evidence type="ECO:0000256" key="2">
    <source>
        <dbReference type="ARBA" id="ARBA00022935"/>
    </source>
</evidence>
<dbReference type="NCBIfam" id="NF002795">
    <property type="entry name" value="PRK02929.1"/>
    <property type="match status" value="1"/>
</dbReference>
<evidence type="ECO:0000259" key="8">
    <source>
        <dbReference type="Pfam" id="PF11762"/>
    </source>
</evidence>
<dbReference type="Proteomes" id="UP001589619">
    <property type="component" value="Unassembled WGS sequence"/>
</dbReference>
<protein>
    <recommendedName>
        <fullName evidence="6">L-arabinose isomerase</fullName>
        <ecNumber evidence="6">5.3.1.4</ecNumber>
    </recommendedName>
</protein>
<evidence type="ECO:0000256" key="5">
    <source>
        <dbReference type="ARBA" id="ARBA00023277"/>
    </source>
</evidence>
<sequence>MLQRKPYQFWFVTGSQHLYGPDTIAQVEEHSRQIAAFLEADETITFELVFKSVLTTPDAIRNLMIEANGDEACAGIIAWMHTFSPAKMWIGGLSLLRKPLLHLATQYNRDIPWDNIDMDFMNLNQAAHGDREFGHIGARLGIARKVVFGHWQDPDVSRRIGGWMLSAAAWAESRTLKIARFGDNMREVAVTEGDKVEAQLRLGWSVNGYGVGDLVRRMDDVSEAAVNVLMEQYEELYDIVPEGRTEGVIRDSIRYQARVELGLKAFLEEGSFGAFTTTFEDLHGLRQLPGLAVQRLMAQGYGFGGEGDWKTAAIVRLMKVMAGNRGTSFMEDYTYHLEPGNELVLGAHMLEVCPTIAAGKPKLEVHPLGIGGKEAPARLVFDGRTGDAINVSLIDKGDRFRLLVSEVNALQPERELPRLPVARVLWNVQPSLKAGVEAWITAGGAHHTGFSYMVKTEQIADFAEMAGIECVTIDASLSLPAFRNELLLRDLAWRFRQV</sequence>
<feature type="domain" description="L-arabinose isomerase C-terminal" evidence="8">
    <location>
        <begin position="326"/>
        <end position="469"/>
    </location>
</feature>
<dbReference type="HAMAP" id="MF_00519">
    <property type="entry name" value="Arabinose_Isome"/>
    <property type="match status" value="1"/>
</dbReference>
<comment type="cofactor">
    <cofactor evidence="6">
        <name>Mn(2+)</name>
        <dbReference type="ChEBI" id="CHEBI:29035"/>
    </cofactor>
    <text evidence="6">Binds 1 Mn(2+) ion per subunit.</text>
</comment>
<dbReference type="PANTHER" id="PTHR38464">
    <property type="entry name" value="L-ARABINOSE ISOMERASE"/>
    <property type="match status" value="1"/>
</dbReference>
<dbReference type="CDD" id="cd03557">
    <property type="entry name" value="L-arabinose_isomerase"/>
    <property type="match status" value="1"/>
</dbReference>
<dbReference type="Pfam" id="PF24856">
    <property type="entry name" value="AraA_central"/>
    <property type="match status" value="1"/>
</dbReference>
<dbReference type="InterPro" id="IPR038583">
    <property type="entry name" value="AraA_N_sf"/>
</dbReference>
<comment type="catalytic activity">
    <reaction evidence="6">
        <text>beta-L-arabinopyranose = L-ribulose</text>
        <dbReference type="Rhea" id="RHEA:14821"/>
        <dbReference type="ChEBI" id="CHEBI:16880"/>
        <dbReference type="ChEBI" id="CHEBI:40886"/>
        <dbReference type="EC" id="5.3.1.4"/>
    </reaction>
</comment>
<evidence type="ECO:0000313" key="11">
    <source>
        <dbReference type="Proteomes" id="UP001589619"/>
    </source>
</evidence>
<evidence type="ECO:0000256" key="1">
    <source>
        <dbReference type="ARBA" id="ARBA00022723"/>
    </source>
</evidence>
<gene>
    <name evidence="6 10" type="primary">araA</name>
    <name evidence="10" type="ORF">ACFFNY_22640</name>
</gene>
<dbReference type="Pfam" id="PF11762">
    <property type="entry name" value="Arabinose_Iso_C"/>
    <property type="match status" value="1"/>
</dbReference>
<keyword evidence="11" id="KW-1185">Reference proteome</keyword>
<feature type="binding site" evidence="6">
    <location>
        <position position="447"/>
    </location>
    <ligand>
        <name>Mn(2+)</name>
        <dbReference type="ChEBI" id="CHEBI:29035"/>
    </ligand>
</feature>
<dbReference type="RefSeq" id="WP_344916245.1">
    <property type="nucleotide sequence ID" value="NZ_BAAAYO010000018.1"/>
</dbReference>
<comment type="similarity">
    <text evidence="6">Belongs to the arabinose isomerase family.</text>
</comment>
<dbReference type="SUPFAM" id="SSF50443">
    <property type="entry name" value="FucI/AraA C-terminal domain-like"/>
    <property type="match status" value="1"/>
</dbReference>
<dbReference type="PANTHER" id="PTHR38464:SF1">
    <property type="entry name" value="L-ARABINOSE ISOMERASE"/>
    <property type="match status" value="1"/>
</dbReference>
<evidence type="ECO:0000256" key="3">
    <source>
        <dbReference type="ARBA" id="ARBA00023211"/>
    </source>
</evidence>
<organism evidence="10 11">
    <name type="scientific">Paenibacillus hodogayensis</name>
    <dbReference type="NCBI Taxonomy" id="279208"/>
    <lineage>
        <taxon>Bacteria</taxon>
        <taxon>Bacillati</taxon>
        <taxon>Bacillota</taxon>
        <taxon>Bacilli</taxon>
        <taxon>Bacillales</taxon>
        <taxon>Paenibacillaceae</taxon>
        <taxon>Paenibacillus</taxon>
    </lineage>
</organism>
<dbReference type="InterPro" id="IPR003762">
    <property type="entry name" value="Lara_isomerase"/>
</dbReference>
<dbReference type="InterPro" id="IPR055389">
    <property type="entry name" value="AraA_N"/>
</dbReference>
<keyword evidence="4 6" id="KW-0413">Isomerase</keyword>
<dbReference type="InterPro" id="IPR055390">
    <property type="entry name" value="AraA_central"/>
</dbReference>
<proteinExistence type="inferred from homology"/>
<evidence type="ECO:0000259" key="7">
    <source>
        <dbReference type="Pfam" id="PF02610"/>
    </source>
</evidence>
<evidence type="ECO:0000313" key="10">
    <source>
        <dbReference type="EMBL" id="MFB9754378.1"/>
    </source>
</evidence>
<feature type="binding site" evidence="6">
    <location>
        <position position="331"/>
    </location>
    <ligand>
        <name>Mn(2+)</name>
        <dbReference type="ChEBI" id="CHEBI:29035"/>
    </ligand>
</feature>